<evidence type="ECO:0000313" key="1">
    <source>
        <dbReference type="EMBL" id="KAI4817392.1"/>
    </source>
</evidence>
<dbReference type="Proteomes" id="UP001057452">
    <property type="component" value="Chromosome 11"/>
</dbReference>
<sequence>GSIFEERQSTLNPSDPREASSSSGPRLPINPISFHWLRQPTNQSAVSLHMTADSVARSDTEQICAGASAVTHTHTSPMLGKPGEDQEGAPNITAPSAAPHHLSCGVKTATKRGPLLKTKGVNSRLQPQQPSCPFVC</sequence>
<gene>
    <name evidence="1" type="ORF">KUCAC02_010793</name>
</gene>
<evidence type="ECO:0000313" key="2">
    <source>
        <dbReference type="Proteomes" id="UP001057452"/>
    </source>
</evidence>
<proteinExistence type="predicted"/>
<organism evidence="1 2">
    <name type="scientific">Chaenocephalus aceratus</name>
    <name type="common">Blackfin icefish</name>
    <name type="synonym">Chaenichthys aceratus</name>
    <dbReference type="NCBI Taxonomy" id="36190"/>
    <lineage>
        <taxon>Eukaryota</taxon>
        <taxon>Metazoa</taxon>
        <taxon>Chordata</taxon>
        <taxon>Craniata</taxon>
        <taxon>Vertebrata</taxon>
        <taxon>Euteleostomi</taxon>
        <taxon>Actinopterygii</taxon>
        <taxon>Neopterygii</taxon>
        <taxon>Teleostei</taxon>
        <taxon>Neoteleostei</taxon>
        <taxon>Acanthomorphata</taxon>
        <taxon>Eupercaria</taxon>
        <taxon>Perciformes</taxon>
        <taxon>Notothenioidei</taxon>
        <taxon>Channichthyidae</taxon>
        <taxon>Chaenocephalus</taxon>
    </lineage>
</organism>
<name>A0ACB9WUK8_CHAAC</name>
<accession>A0ACB9WUK8</accession>
<feature type="non-terminal residue" evidence="1">
    <location>
        <position position="1"/>
    </location>
</feature>
<reference evidence="1" key="1">
    <citation type="submission" date="2022-05" db="EMBL/GenBank/DDBJ databases">
        <title>Chromosome-level genome of Chaenocephalus aceratus.</title>
        <authorList>
            <person name="Park H."/>
        </authorList>
    </citation>
    <scope>NUCLEOTIDE SEQUENCE</scope>
    <source>
        <strain evidence="1">KU_202001</strain>
    </source>
</reference>
<comment type="caution">
    <text evidence="1">The sequence shown here is derived from an EMBL/GenBank/DDBJ whole genome shotgun (WGS) entry which is preliminary data.</text>
</comment>
<dbReference type="EMBL" id="CM043795">
    <property type="protein sequence ID" value="KAI4817392.1"/>
    <property type="molecule type" value="Genomic_DNA"/>
</dbReference>
<feature type="non-terminal residue" evidence="1">
    <location>
        <position position="136"/>
    </location>
</feature>
<protein>
    <submittedName>
        <fullName evidence="1">Uncharacterized protein</fullName>
    </submittedName>
</protein>
<keyword evidence="2" id="KW-1185">Reference proteome</keyword>